<evidence type="ECO:0000256" key="2">
    <source>
        <dbReference type="SAM" id="SignalP"/>
    </source>
</evidence>
<feature type="compositionally biased region" description="Acidic residues" evidence="1">
    <location>
        <begin position="69"/>
        <end position="85"/>
    </location>
</feature>
<keyword evidence="2" id="KW-0732">Signal</keyword>
<dbReference type="EMBL" id="JADCNN020000002">
    <property type="protein sequence ID" value="MBM6994581.1"/>
    <property type="molecule type" value="Genomic_DNA"/>
</dbReference>
<feature type="chain" id="PRO_5047525937" evidence="2">
    <location>
        <begin position="26"/>
        <end position="224"/>
    </location>
</feature>
<evidence type="ECO:0000313" key="4">
    <source>
        <dbReference type="Proteomes" id="UP001516620"/>
    </source>
</evidence>
<feature type="compositionally biased region" description="Polar residues" evidence="1">
    <location>
        <begin position="28"/>
        <end position="45"/>
    </location>
</feature>
<sequence>MRLRKGLRGCLFCLAAVTVLIMAVACSPSSEGNKTTTPPTVEQPVSEQGPPSGETGESGTGTDSGNLSDAEDEEETATGDEESETSAENMNGSAGQLYAITFEAMMELDEGLNHEMNYIAVDLSEMTQLTEDDKTYIIEYLQDFGTEIRDRTMDQLMEEENPEQSSPSLKGVLLRVDKVEINEDSAQIEGSKYRSGTGAVGAKITLKLEEGAWKLSGSEMTWIS</sequence>
<keyword evidence="4" id="KW-1185">Reference proteome</keyword>
<gene>
    <name evidence="3" type="ORF">IM700_002765</name>
</gene>
<feature type="signal peptide" evidence="2">
    <location>
        <begin position="1"/>
        <end position="25"/>
    </location>
</feature>
<dbReference type="RefSeq" id="WP_193416708.1">
    <property type="nucleotide sequence ID" value="NZ_JADCNN020000002.1"/>
</dbReference>
<evidence type="ECO:0000256" key="1">
    <source>
        <dbReference type="SAM" id="MobiDB-lite"/>
    </source>
</evidence>
<feature type="compositionally biased region" description="Low complexity" evidence="1">
    <location>
        <begin position="46"/>
        <end position="65"/>
    </location>
</feature>
<reference evidence="3 4" key="1">
    <citation type="submission" date="2021-01" db="EMBL/GenBank/DDBJ databases">
        <title>Paenibacillus sp.nov. isolated from the rhizosphere soil of tomato plant.</title>
        <authorList>
            <person name="Thin K.K."/>
            <person name="Zhang X."/>
            <person name="He S."/>
        </authorList>
    </citation>
    <scope>NUCLEOTIDE SEQUENCE [LARGE SCALE GENOMIC DNA]</scope>
    <source>
        <strain evidence="3 4">DXFW5</strain>
    </source>
</reference>
<protein>
    <submittedName>
        <fullName evidence="3">Uncharacterized protein</fullName>
    </submittedName>
</protein>
<evidence type="ECO:0000313" key="3">
    <source>
        <dbReference type="EMBL" id="MBM6994581.1"/>
    </source>
</evidence>
<accession>A0ABS2H419</accession>
<name>A0ABS2H419_9BACL</name>
<dbReference type="PROSITE" id="PS51257">
    <property type="entry name" value="PROKAR_LIPOPROTEIN"/>
    <property type="match status" value="1"/>
</dbReference>
<organism evidence="3 4">
    <name type="scientific">Paenibacillus rhizolycopersici</name>
    <dbReference type="NCBI Taxonomy" id="2780073"/>
    <lineage>
        <taxon>Bacteria</taxon>
        <taxon>Bacillati</taxon>
        <taxon>Bacillota</taxon>
        <taxon>Bacilli</taxon>
        <taxon>Bacillales</taxon>
        <taxon>Paenibacillaceae</taxon>
        <taxon>Paenibacillus</taxon>
    </lineage>
</organism>
<proteinExistence type="predicted"/>
<feature type="region of interest" description="Disordered" evidence="1">
    <location>
        <begin position="28"/>
        <end position="92"/>
    </location>
</feature>
<comment type="caution">
    <text evidence="3">The sequence shown here is derived from an EMBL/GenBank/DDBJ whole genome shotgun (WGS) entry which is preliminary data.</text>
</comment>
<dbReference type="Proteomes" id="UP001516620">
    <property type="component" value="Unassembled WGS sequence"/>
</dbReference>